<evidence type="ECO:0000256" key="1">
    <source>
        <dbReference type="ARBA" id="ARBA00043985"/>
    </source>
</evidence>
<evidence type="ECO:0000313" key="3">
    <source>
        <dbReference type="EMBL" id="KAK9823705.1"/>
    </source>
</evidence>
<comment type="caution">
    <text evidence="3">The sequence shown here is derived from an EMBL/GenBank/DDBJ whole genome shotgun (WGS) entry which is preliminary data.</text>
</comment>
<dbReference type="InterPro" id="IPR007157">
    <property type="entry name" value="PspA_VIPP1"/>
</dbReference>
<evidence type="ECO:0000313" key="4">
    <source>
        <dbReference type="Proteomes" id="UP001489004"/>
    </source>
</evidence>
<evidence type="ECO:0000256" key="2">
    <source>
        <dbReference type="SAM" id="Coils"/>
    </source>
</evidence>
<name>A0AAW1QQE9_9CHLO</name>
<reference evidence="3 4" key="1">
    <citation type="journal article" date="2024" name="Nat. Commun.">
        <title>Phylogenomics reveals the evolutionary origins of lichenization in chlorophyte algae.</title>
        <authorList>
            <person name="Puginier C."/>
            <person name="Libourel C."/>
            <person name="Otte J."/>
            <person name="Skaloud P."/>
            <person name="Haon M."/>
            <person name="Grisel S."/>
            <person name="Petersen M."/>
            <person name="Berrin J.G."/>
            <person name="Delaux P.M."/>
            <person name="Dal Grande F."/>
            <person name="Keller J."/>
        </authorList>
    </citation>
    <scope>NUCLEOTIDE SEQUENCE [LARGE SCALE GENOMIC DNA]</scope>
    <source>
        <strain evidence="3 4">SAG 2043</strain>
    </source>
</reference>
<dbReference type="PANTHER" id="PTHR31088:SF6">
    <property type="entry name" value="PHAGE SHOCK PROTEIN A"/>
    <property type="match status" value="1"/>
</dbReference>
<dbReference type="Pfam" id="PF04012">
    <property type="entry name" value="PspA_IM30"/>
    <property type="match status" value="1"/>
</dbReference>
<dbReference type="EMBL" id="JALJOR010000002">
    <property type="protein sequence ID" value="KAK9823705.1"/>
    <property type="molecule type" value="Genomic_DNA"/>
</dbReference>
<keyword evidence="2" id="KW-0175">Coiled coil</keyword>
<keyword evidence="4" id="KW-1185">Reference proteome</keyword>
<evidence type="ECO:0008006" key="5">
    <source>
        <dbReference type="Google" id="ProtNLM"/>
    </source>
</evidence>
<dbReference type="Proteomes" id="UP001489004">
    <property type="component" value="Unassembled WGS sequence"/>
</dbReference>
<dbReference type="AlphaFoldDB" id="A0AAW1QQE9"/>
<comment type="similarity">
    <text evidence="1">Belongs to the PspA/Vipp/IM30 family.</text>
</comment>
<protein>
    <recommendedName>
        <fullName evidence="5">PspA/IM30 family protein</fullName>
    </recommendedName>
</protein>
<accession>A0AAW1QQE9</accession>
<gene>
    <name evidence="3" type="ORF">WJX72_004795</name>
</gene>
<proteinExistence type="inferred from homology"/>
<sequence>MQLALLNIVGLLERWFTISPGLLDRFARVMRSYFNFYGDSALRELEDPRKILDQAVSEMQQDLIKLRQASAQVFATQRMMEAKQRQAKTEADEWYKRAEFALRKGDEDLAREALKRHKAFAATASTMDAQLQQHTKAADTLRSNIRLMESKLSEAKTKKETLQARAASAQATVQLNQSINGLVSGLQTVGKDGLAAFNRMEEKVLAMEAEAEAAGQTFGNDALEARFGMLEGGGGVEDDLIKLKTDMLAGGRALSGERQGYAFSMVFERD</sequence>
<dbReference type="PANTHER" id="PTHR31088">
    <property type="entry name" value="MEMBRANE-ASSOCIATED PROTEIN VIPP1, CHLOROPLASTIC"/>
    <property type="match status" value="1"/>
</dbReference>
<feature type="coiled-coil region" evidence="2">
    <location>
        <begin position="131"/>
        <end position="172"/>
    </location>
</feature>
<organism evidence="3 4">
    <name type="scientific">[Myrmecia] bisecta</name>
    <dbReference type="NCBI Taxonomy" id="41462"/>
    <lineage>
        <taxon>Eukaryota</taxon>
        <taxon>Viridiplantae</taxon>
        <taxon>Chlorophyta</taxon>
        <taxon>core chlorophytes</taxon>
        <taxon>Trebouxiophyceae</taxon>
        <taxon>Trebouxiales</taxon>
        <taxon>Trebouxiaceae</taxon>
        <taxon>Myrmecia</taxon>
    </lineage>
</organism>